<dbReference type="HAMAP" id="MF_01629">
    <property type="entry name" value="PdxH"/>
    <property type="match status" value="1"/>
</dbReference>
<keyword evidence="3 5" id="KW-0288">FMN</keyword>
<dbReference type="NCBIfam" id="NF004231">
    <property type="entry name" value="PRK05679.1"/>
    <property type="match status" value="1"/>
</dbReference>
<comment type="catalytic activity">
    <reaction evidence="5">
        <text>pyridoxine 5'-phosphate + O2 = pyridoxal 5'-phosphate + H2O2</text>
        <dbReference type="Rhea" id="RHEA:15149"/>
        <dbReference type="ChEBI" id="CHEBI:15379"/>
        <dbReference type="ChEBI" id="CHEBI:16240"/>
        <dbReference type="ChEBI" id="CHEBI:58589"/>
        <dbReference type="ChEBI" id="CHEBI:597326"/>
        <dbReference type="EC" id="1.4.3.5"/>
    </reaction>
</comment>
<evidence type="ECO:0000313" key="10">
    <source>
        <dbReference type="EMBL" id="AZQ44633.1"/>
    </source>
</evidence>
<dbReference type="Proteomes" id="UP000279600">
    <property type="component" value="Chromosome"/>
</dbReference>
<gene>
    <name evidence="5 10" type="primary">pdxH</name>
    <name evidence="10" type="ORF">EJ995_10420</name>
</gene>
<protein>
    <recommendedName>
        <fullName evidence="5">Pyridoxine/pyridoxamine 5'-phosphate oxidase</fullName>
        <ecNumber evidence="5">1.4.3.5</ecNumber>
    </recommendedName>
    <alternativeName>
        <fullName evidence="5">PNP/PMP oxidase</fullName>
        <shortName evidence="5">PNPOx</shortName>
    </alternativeName>
    <alternativeName>
        <fullName evidence="5">Pyridoxal 5'-phosphate synthase</fullName>
    </alternativeName>
</protein>
<dbReference type="PROSITE" id="PS01064">
    <property type="entry name" value="PYRIDOX_OXIDASE"/>
    <property type="match status" value="1"/>
</dbReference>
<feature type="binding site" evidence="5 7">
    <location>
        <position position="187"/>
    </location>
    <ligand>
        <name>FMN</name>
        <dbReference type="ChEBI" id="CHEBI:58210"/>
    </ligand>
</feature>
<dbReference type="Gene3D" id="2.30.110.10">
    <property type="entry name" value="Electron Transport, Fmn-binding Protein, Chain A"/>
    <property type="match status" value="1"/>
</dbReference>
<keyword evidence="5" id="KW-0664">Pyridoxine biosynthesis</keyword>
<dbReference type="InterPro" id="IPR019740">
    <property type="entry name" value="Pyridox_Oxase_CS"/>
</dbReference>
<evidence type="ECO:0000256" key="7">
    <source>
        <dbReference type="PIRSR" id="PIRSR000190-2"/>
    </source>
</evidence>
<dbReference type="Pfam" id="PF10590">
    <property type="entry name" value="PNP_phzG_C"/>
    <property type="match status" value="1"/>
</dbReference>
<feature type="binding site" evidence="5 7">
    <location>
        <position position="107"/>
    </location>
    <ligand>
        <name>FMN</name>
        <dbReference type="ChEBI" id="CHEBI:58210"/>
    </ligand>
</feature>
<feature type="binding site" evidence="5 7">
    <location>
        <begin position="78"/>
        <end position="79"/>
    </location>
    <ligand>
        <name>FMN</name>
        <dbReference type="ChEBI" id="CHEBI:58210"/>
    </ligand>
</feature>
<evidence type="ECO:0000256" key="4">
    <source>
        <dbReference type="ARBA" id="ARBA00023002"/>
    </source>
</evidence>
<comment type="catalytic activity">
    <reaction evidence="5">
        <text>pyridoxamine 5'-phosphate + O2 + H2O = pyridoxal 5'-phosphate + H2O2 + NH4(+)</text>
        <dbReference type="Rhea" id="RHEA:15817"/>
        <dbReference type="ChEBI" id="CHEBI:15377"/>
        <dbReference type="ChEBI" id="CHEBI:15379"/>
        <dbReference type="ChEBI" id="CHEBI:16240"/>
        <dbReference type="ChEBI" id="CHEBI:28938"/>
        <dbReference type="ChEBI" id="CHEBI:58451"/>
        <dbReference type="ChEBI" id="CHEBI:597326"/>
        <dbReference type="EC" id="1.4.3.5"/>
    </reaction>
</comment>
<dbReference type="KEGG" id="noj:EJ995_10420"/>
<keyword evidence="2 5" id="KW-0285">Flavoprotein</keyword>
<dbReference type="InterPro" id="IPR011576">
    <property type="entry name" value="Pyridox_Oxase_N"/>
</dbReference>
<evidence type="ECO:0000256" key="2">
    <source>
        <dbReference type="ARBA" id="ARBA00022630"/>
    </source>
</evidence>
<evidence type="ECO:0000313" key="11">
    <source>
        <dbReference type="Proteomes" id="UP000279600"/>
    </source>
</evidence>
<dbReference type="PIRSF" id="PIRSF000190">
    <property type="entry name" value="Pyd_amn-ph_oxd"/>
    <property type="match status" value="1"/>
</dbReference>
<keyword evidence="4 5" id="KW-0560">Oxidoreductase</keyword>
<feature type="binding site" evidence="5 7">
    <location>
        <begin position="142"/>
        <end position="143"/>
    </location>
    <ligand>
        <name>FMN</name>
        <dbReference type="ChEBI" id="CHEBI:58210"/>
    </ligand>
</feature>
<dbReference type="OrthoDB" id="9780392at2"/>
<feature type="binding site" evidence="5 6">
    <location>
        <position position="129"/>
    </location>
    <ligand>
        <name>substrate</name>
    </ligand>
</feature>
<organism evidence="10 11">
    <name type="scientific">Nonlabens ponticola</name>
    <dbReference type="NCBI Taxonomy" id="2496866"/>
    <lineage>
        <taxon>Bacteria</taxon>
        <taxon>Pseudomonadati</taxon>
        <taxon>Bacteroidota</taxon>
        <taxon>Flavobacteriia</taxon>
        <taxon>Flavobacteriales</taxon>
        <taxon>Flavobacteriaceae</taxon>
        <taxon>Nonlabens</taxon>
    </lineage>
</organism>
<dbReference type="AlphaFoldDB" id="A0A3S9MZX8"/>
<dbReference type="UniPathway" id="UPA01068">
    <property type="reaction ID" value="UER00304"/>
</dbReference>
<comment type="similarity">
    <text evidence="1 5">Belongs to the pyridoxamine 5'-phosphate oxidase family.</text>
</comment>
<evidence type="ECO:0000259" key="9">
    <source>
        <dbReference type="Pfam" id="PF10590"/>
    </source>
</evidence>
<keyword evidence="11" id="KW-1185">Reference proteome</keyword>
<feature type="binding site" evidence="5 6">
    <location>
        <position position="125"/>
    </location>
    <ligand>
        <name>substrate</name>
    </ligand>
</feature>
<feature type="binding site" evidence="5 6">
    <location>
        <position position="133"/>
    </location>
    <ligand>
        <name>substrate</name>
    </ligand>
</feature>
<comment type="pathway">
    <text evidence="5">Cofactor metabolism; pyridoxal 5'-phosphate salvage; pyridoxal 5'-phosphate from pyridoxine 5'-phosphate: step 1/1.</text>
</comment>
<dbReference type="RefSeq" id="WP_126448261.1">
    <property type="nucleotide sequence ID" value="NZ_CP034549.1"/>
</dbReference>
<evidence type="ECO:0000259" key="8">
    <source>
        <dbReference type="Pfam" id="PF01243"/>
    </source>
</evidence>
<feature type="binding site" evidence="5 6">
    <location>
        <position position="68"/>
    </location>
    <ligand>
        <name>substrate</name>
    </ligand>
</feature>
<feature type="domain" description="Pyridoxamine 5'-phosphate oxidase N-terminal" evidence="8">
    <location>
        <begin position="41"/>
        <end position="153"/>
    </location>
</feature>
<name>A0A3S9MZX8_9FLAO</name>
<dbReference type="PANTHER" id="PTHR10851:SF0">
    <property type="entry name" value="PYRIDOXINE-5'-PHOSPHATE OXIDASE"/>
    <property type="match status" value="1"/>
</dbReference>
<dbReference type="EMBL" id="CP034549">
    <property type="protein sequence ID" value="AZQ44633.1"/>
    <property type="molecule type" value="Genomic_DNA"/>
</dbReference>
<comment type="function">
    <text evidence="5">Catalyzes the oxidation of either pyridoxine 5'-phosphate (PNP) or pyridoxamine 5'-phosphate (PMP) into pyridoxal 5'-phosphate (PLP).</text>
</comment>
<feature type="binding site" evidence="5 7">
    <location>
        <begin position="63"/>
        <end position="68"/>
    </location>
    <ligand>
        <name>FMN</name>
        <dbReference type="ChEBI" id="CHEBI:58210"/>
    </ligand>
</feature>
<feature type="domain" description="Pyridoxine 5'-phosphate oxidase dimerisation C-terminal" evidence="9">
    <location>
        <begin position="174"/>
        <end position="214"/>
    </location>
</feature>
<dbReference type="GO" id="GO:0010181">
    <property type="term" value="F:FMN binding"/>
    <property type="evidence" value="ECO:0007669"/>
    <property type="project" value="UniProtKB-UniRule"/>
</dbReference>
<dbReference type="PANTHER" id="PTHR10851">
    <property type="entry name" value="PYRIDOXINE-5-PHOSPHATE OXIDASE"/>
    <property type="match status" value="1"/>
</dbReference>
<evidence type="ECO:0000256" key="6">
    <source>
        <dbReference type="PIRSR" id="PIRSR000190-1"/>
    </source>
</evidence>
<comment type="pathway">
    <text evidence="5">Cofactor metabolism; pyridoxal 5'-phosphate salvage; pyridoxal 5'-phosphate from pyridoxamine 5'-phosphate: step 1/1.</text>
</comment>
<comment type="subunit">
    <text evidence="5">Homodimer.</text>
</comment>
<comment type="cofactor">
    <cofactor evidence="5 7">
        <name>FMN</name>
        <dbReference type="ChEBI" id="CHEBI:58210"/>
    </cofactor>
    <text evidence="5 7">Binds 1 FMN per subunit.</text>
</comment>
<dbReference type="InterPro" id="IPR000659">
    <property type="entry name" value="Pyridox_Oxase"/>
</dbReference>
<evidence type="ECO:0000256" key="5">
    <source>
        <dbReference type="HAMAP-Rule" id="MF_01629"/>
    </source>
</evidence>
<comment type="caution">
    <text evidence="5">Lacks conserved residue(s) required for the propagation of feature annotation.</text>
</comment>
<evidence type="ECO:0000256" key="3">
    <source>
        <dbReference type="ARBA" id="ARBA00022643"/>
    </source>
</evidence>
<dbReference type="InterPro" id="IPR019576">
    <property type="entry name" value="Pyridoxamine_oxidase_dimer_C"/>
</dbReference>
<proteinExistence type="inferred from homology"/>
<dbReference type="EC" id="1.4.3.5" evidence="5"/>
<dbReference type="GO" id="GO:0008615">
    <property type="term" value="P:pyridoxine biosynthetic process"/>
    <property type="evidence" value="ECO:0007669"/>
    <property type="project" value="UniProtKB-UniRule"/>
</dbReference>
<dbReference type="InterPro" id="IPR012349">
    <property type="entry name" value="Split_barrel_FMN-bd"/>
</dbReference>
<dbReference type="GO" id="GO:0004733">
    <property type="term" value="F:pyridoxamine phosphate oxidase activity"/>
    <property type="evidence" value="ECO:0007669"/>
    <property type="project" value="UniProtKB-UniRule"/>
</dbReference>
<accession>A0A3S9MZX8</accession>
<sequence length="214" mass="25003">MEKQLNELRKSYEKSALLESSLPGKPYELFERWFEETRSNDQIEEANAMGIVTIGDDGFPKSRIVLLKEKQEDSFVFYTNYTSEKAQAIDANSHVAIHFFWPALERQIIIKAMAAKVPDEQSINYFNSRPRGSQLGAWTSHQSSVISSREELETLEQFYTKKFEGTDVPRPDFWGGYECKAVSYEFWQGRPNRLHDRFLFEKVDNQWQAKRLAP</sequence>
<reference evidence="10 11" key="1">
    <citation type="submission" date="2018-12" db="EMBL/GenBank/DDBJ databases">
        <title>Complete genome of Nonlabens sp. MJ115.</title>
        <authorList>
            <person name="Choi H.S."/>
            <person name="Jung J."/>
        </authorList>
    </citation>
    <scope>NUCLEOTIDE SEQUENCE [LARGE SCALE GENOMIC DNA]</scope>
    <source>
        <strain evidence="10 11">MJ115</strain>
    </source>
</reference>
<feature type="binding site" evidence="5 6">
    <location>
        <begin position="193"/>
        <end position="195"/>
    </location>
    <ligand>
        <name>substrate</name>
    </ligand>
</feature>
<dbReference type="NCBIfam" id="TIGR00558">
    <property type="entry name" value="pdxH"/>
    <property type="match status" value="1"/>
</dbReference>
<dbReference type="SUPFAM" id="SSF50475">
    <property type="entry name" value="FMN-binding split barrel"/>
    <property type="match status" value="1"/>
</dbReference>
<dbReference type="Pfam" id="PF01243">
    <property type="entry name" value="PNPOx_N"/>
    <property type="match status" value="1"/>
</dbReference>
<feature type="binding site" evidence="5 7">
    <location>
        <position position="197"/>
    </location>
    <ligand>
        <name>FMN</name>
        <dbReference type="ChEBI" id="CHEBI:58210"/>
    </ligand>
</feature>
<feature type="binding site" evidence="5 7">
    <location>
        <position position="85"/>
    </location>
    <ligand>
        <name>FMN</name>
        <dbReference type="ChEBI" id="CHEBI:58210"/>
    </ligand>
</feature>
<feature type="binding site" evidence="6">
    <location>
        <begin position="9"/>
        <end position="12"/>
    </location>
    <ligand>
        <name>substrate</name>
    </ligand>
</feature>
<evidence type="ECO:0000256" key="1">
    <source>
        <dbReference type="ARBA" id="ARBA00007301"/>
    </source>
</evidence>